<reference evidence="1 2" key="1">
    <citation type="submission" date="2020-09" db="EMBL/GenBank/DDBJ databases">
        <title>De no assembly of potato wild relative species, Solanum commersonii.</title>
        <authorList>
            <person name="Cho K."/>
        </authorList>
    </citation>
    <scope>NUCLEOTIDE SEQUENCE [LARGE SCALE GENOMIC DNA]</scope>
    <source>
        <strain evidence="1">LZ3.2</strain>
        <tissue evidence="1">Leaf</tissue>
    </source>
</reference>
<proteinExistence type="predicted"/>
<evidence type="ECO:0000313" key="1">
    <source>
        <dbReference type="EMBL" id="KAG5595768.1"/>
    </source>
</evidence>
<name>A0A9J5Y894_SOLCO</name>
<comment type="caution">
    <text evidence="1">The sequence shown here is derived from an EMBL/GenBank/DDBJ whole genome shotgun (WGS) entry which is preliminary data.</text>
</comment>
<keyword evidence="2" id="KW-1185">Reference proteome</keyword>
<accession>A0A9J5Y894</accession>
<feature type="non-terminal residue" evidence="1">
    <location>
        <position position="1"/>
    </location>
</feature>
<protein>
    <submittedName>
        <fullName evidence="1">Uncharacterized protein</fullName>
    </submittedName>
</protein>
<gene>
    <name evidence="1" type="ORF">H5410_037000</name>
</gene>
<organism evidence="1 2">
    <name type="scientific">Solanum commersonii</name>
    <name type="common">Commerson's wild potato</name>
    <name type="synonym">Commerson's nightshade</name>
    <dbReference type="NCBI Taxonomy" id="4109"/>
    <lineage>
        <taxon>Eukaryota</taxon>
        <taxon>Viridiplantae</taxon>
        <taxon>Streptophyta</taxon>
        <taxon>Embryophyta</taxon>
        <taxon>Tracheophyta</taxon>
        <taxon>Spermatophyta</taxon>
        <taxon>Magnoliopsida</taxon>
        <taxon>eudicotyledons</taxon>
        <taxon>Gunneridae</taxon>
        <taxon>Pentapetalae</taxon>
        <taxon>asterids</taxon>
        <taxon>lamiids</taxon>
        <taxon>Solanales</taxon>
        <taxon>Solanaceae</taxon>
        <taxon>Solanoideae</taxon>
        <taxon>Solaneae</taxon>
        <taxon>Solanum</taxon>
    </lineage>
</organism>
<evidence type="ECO:0000313" key="2">
    <source>
        <dbReference type="Proteomes" id="UP000824120"/>
    </source>
</evidence>
<sequence>MVVVELTEIVVANMISPLCFQLAQERSRKTKTTKLMAAQESDWAKVEAALHVASGCPRGTHLIW</sequence>
<dbReference type="AlphaFoldDB" id="A0A9J5Y894"/>
<dbReference type="EMBL" id="JACXVP010000007">
    <property type="protein sequence ID" value="KAG5595768.1"/>
    <property type="molecule type" value="Genomic_DNA"/>
</dbReference>
<dbReference type="Proteomes" id="UP000824120">
    <property type="component" value="Chromosome 7"/>
</dbReference>